<evidence type="ECO:0000313" key="11">
    <source>
        <dbReference type="Proteomes" id="UP001165653"/>
    </source>
</evidence>
<evidence type="ECO:0000256" key="6">
    <source>
        <dbReference type="ARBA" id="ARBA00022605"/>
    </source>
</evidence>
<dbReference type="Pfam" id="PF10369">
    <property type="entry name" value="ALS_ss_C"/>
    <property type="match status" value="1"/>
</dbReference>
<dbReference type="GO" id="GO:0003984">
    <property type="term" value="F:acetolactate synthase activity"/>
    <property type="evidence" value="ECO:0007669"/>
    <property type="project" value="UniProtKB-EC"/>
</dbReference>
<dbReference type="Pfam" id="PF22629">
    <property type="entry name" value="ACT_AHAS_ss"/>
    <property type="match status" value="1"/>
</dbReference>
<dbReference type="InterPro" id="IPR045865">
    <property type="entry name" value="ACT-like_dom_sf"/>
</dbReference>
<sequence length="206" mass="22402">MAAITAASRPQAFTDYLPSSIHHLEMSQTIVTTEEPGTGFIPRRGAVHTLSILVNNEPGVLMRICQVFSRRGFNIDSLVVSEGRNANFSRMTIGISGDPQGLDQIIKQVSKLIDVIHCFEHTSADSVTKEMILIKIKCSPADRSQALQITEHFGGKTVDLTPVSMIVMITGDSPKVDAAVGMFSQFEIIETVRTGKVVMARGEQAT</sequence>
<evidence type="ECO:0000313" key="10">
    <source>
        <dbReference type="EMBL" id="MCW1915749.1"/>
    </source>
</evidence>
<evidence type="ECO:0000256" key="7">
    <source>
        <dbReference type="ARBA" id="ARBA00023304"/>
    </source>
</evidence>
<dbReference type="PROSITE" id="PS51671">
    <property type="entry name" value="ACT"/>
    <property type="match status" value="1"/>
</dbReference>
<evidence type="ECO:0000256" key="2">
    <source>
        <dbReference type="ARBA" id="ARBA00005025"/>
    </source>
</evidence>
<dbReference type="PANTHER" id="PTHR30239">
    <property type="entry name" value="ACETOLACTATE SYNTHASE SMALL SUBUNIT"/>
    <property type="match status" value="1"/>
</dbReference>
<dbReference type="InterPro" id="IPR019455">
    <property type="entry name" value="Acetolactate_synth_ssu_C"/>
</dbReference>
<comment type="pathway">
    <text evidence="2">Amino-acid biosynthesis; L-valine biosynthesis; L-valine from pyruvate: step 1/4.</text>
</comment>
<evidence type="ECO:0000256" key="3">
    <source>
        <dbReference type="ARBA" id="ARBA00006341"/>
    </source>
</evidence>
<organism evidence="10 11">
    <name type="scientific">Luteolibacter rhizosphaerae</name>
    <dbReference type="NCBI Taxonomy" id="2989719"/>
    <lineage>
        <taxon>Bacteria</taxon>
        <taxon>Pseudomonadati</taxon>
        <taxon>Verrucomicrobiota</taxon>
        <taxon>Verrucomicrobiia</taxon>
        <taxon>Verrucomicrobiales</taxon>
        <taxon>Verrucomicrobiaceae</taxon>
        <taxon>Luteolibacter</taxon>
    </lineage>
</organism>
<comment type="pathway">
    <text evidence="1">Amino-acid biosynthesis; L-isoleucine biosynthesis; L-isoleucine from 2-oxobutanoate: step 1/4.</text>
</comment>
<accession>A0ABT3G8F5</accession>
<name>A0ABT3G8F5_9BACT</name>
<evidence type="ECO:0000256" key="8">
    <source>
        <dbReference type="ARBA" id="ARBA00048670"/>
    </source>
</evidence>
<dbReference type="PANTHER" id="PTHR30239:SF0">
    <property type="entry name" value="ACETOLACTATE SYNTHASE SMALL SUBUNIT 1, CHLOROPLASTIC"/>
    <property type="match status" value="1"/>
</dbReference>
<dbReference type="InterPro" id="IPR039557">
    <property type="entry name" value="AHAS_ACT"/>
</dbReference>
<evidence type="ECO:0000256" key="4">
    <source>
        <dbReference type="ARBA" id="ARBA00011744"/>
    </source>
</evidence>
<comment type="similarity">
    <text evidence="3">Belongs to the acetolactate synthase small subunit family.</text>
</comment>
<dbReference type="EMBL" id="JAPDDR010000010">
    <property type="protein sequence ID" value="MCW1915749.1"/>
    <property type="molecule type" value="Genomic_DNA"/>
</dbReference>
<evidence type="ECO:0000256" key="1">
    <source>
        <dbReference type="ARBA" id="ARBA00004974"/>
    </source>
</evidence>
<dbReference type="Gene3D" id="3.30.70.1150">
    <property type="entry name" value="ACT-like. Chain A, domain 2"/>
    <property type="match status" value="1"/>
</dbReference>
<keyword evidence="11" id="KW-1185">Reference proteome</keyword>
<dbReference type="RefSeq" id="WP_264515305.1">
    <property type="nucleotide sequence ID" value="NZ_JAPDDR010000010.1"/>
</dbReference>
<dbReference type="SUPFAM" id="SSF55021">
    <property type="entry name" value="ACT-like"/>
    <property type="match status" value="2"/>
</dbReference>
<feature type="domain" description="ACT" evidence="9">
    <location>
        <begin position="49"/>
        <end position="123"/>
    </location>
</feature>
<gene>
    <name evidence="10" type="primary">ilvN</name>
    <name evidence="10" type="ORF">OJ996_19335</name>
</gene>
<reference evidence="10" key="1">
    <citation type="submission" date="2022-10" db="EMBL/GenBank/DDBJ databases">
        <title>Luteolibacter sp. GHJ8, whole genome shotgun sequencing project.</title>
        <authorList>
            <person name="Zhao G."/>
            <person name="Shen L."/>
        </authorList>
    </citation>
    <scope>NUCLEOTIDE SEQUENCE</scope>
    <source>
        <strain evidence="10">GHJ8</strain>
    </source>
</reference>
<dbReference type="InterPro" id="IPR054480">
    <property type="entry name" value="AHAS_small-like_ACT"/>
</dbReference>
<dbReference type="InterPro" id="IPR027271">
    <property type="entry name" value="Acetolactate_synth/TF_NikR_C"/>
</dbReference>
<comment type="catalytic activity">
    <reaction evidence="8">
        <text>2 pyruvate + H(+) = (2S)-2-acetolactate + CO2</text>
        <dbReference type="Rhea" id="RHEA:25249"/>
        <dbReference type="ChEBI" id="CHEBI:15361"/>
        <dbReference type="ChEBI" id="CHEBI:15378"/>
        <dbReference type="ChEBI" id="CHEBI:16526"/>
        <dbReference type="ChEBI" id="CHEBI:58476"/>
        <dbReference type="EC" id="2.2.1.6"/>
    </reaction>
</comment>
<dbReference type="Proteomes" id="UP001165653">
    <property type="component" value="Unassembled WGS sequence"/>
</dbReference>
<dbReference type="InterPro" id="IPR002912">
    <property type="entry name" value="ACT_dom"/>
</dbReference>
<comment type="caution">
    <text evidence="10">The sequence shown here is derived from an EMBL/GenBank/DDBJ whole genome shotgun (WGS) entry which is preliminary data.</text>
</comment>
<keyword evidence="7" id="KW-0100">Branched-chain amino acid biosynthesis</keyword>
<dbReference type="InterPro" id="IPR004789">
    <property type="entry name" value="Acetalactate_synth_ssu"/>
</dbReference>
<dbReference type="Gene3D" id="3.30.70.260">
    <property type="match status" value="1"/>
</dbReference>
<evidence type="ECO:0000256" key="5">
    <source>
        <dbReference type="ARBA" id="ARBA00013145"/>
    </source>
</evidence>
<keyword evidence="6" id="KW-0028">Amino-acid biosynthesis</keyword>
<dbReference type="NCBIfam" id="NF008864">
    <property type="entry name" value="PRK11895.1"/>
    <property type="match status" value="1"/>
</dbReference>
<dbReference type="NCBIfam" id="TIGR00119">
    <property type="entry name" value="acolac_sm"/>
    <property type="match status" value="1"/>
</dbReference>
<dbReference type="CDD" id="cd04878">
    <property type="entry name" value="ACT_AHAS"/>
    <property type="match status" value="1"/>
</dbReference>
<keyword evidence="10" id="KW-0808">Transferase</keyword>
<proteinExistence type="inferred from homology"/>
<dbReference type="EC" id="2.2.1.6" evidence="5"/>
<protein>
    <recommendedName>
        <fullName evidence="5">acetolactate synthase</fullName>
        <ecNumber evidence="5">2.2.1.6</ecNumber>
    </recommendedName>
</protein>
<comment type="subunit">
    <text evidence="4">Dimer of large and small chains.</text>
</comment>
<evidence type="ECO:0000259" key="9">
    <source>
        <dbReference type="PROSITE" id="PS51671"/>
    </source>
</evidence>